<accession>A0A6J5DRW2</accession>
<name>A0A6J5DRW2_9BURK</name>
<reference evidence="1 2" key="1">
    <citation type="submission" date="2020-04" db="EMBL/GenBank/DDBJ databases">
        <authorList>
            <person name="De Canck E."/>
        </authorList>
    </citation>
    <scope>NUCLEOTIDE SEQUENCE [LARGE SCALE GENOMIC DNA]</scope>
    <source>
        <strain evidence="1 2">LMG 29739</strain>
    </source>
</reference>
<sequence length="168" mass="18436">MKAALSKLTYGGKHAAPLGVDLMQHAQRVHARRTQLSQMKKQTAFHKTNTMAKSLPTRTKMFSLIDNRVKGGQSQTFALFPSNRIVTTHQAHSGASLTSTEHGRGYMEALQNAAGQSVHHEGVRQPHTLSQMPYFGSAPVTDPTLMQQVAAHRARYRLQLPAPSPSSL</sequence>
<protein>
    <submittedName>
        <fullName evidence="1">Uncharacterized protein</fullName>
    </submittedName>
</protein>
<gene>
    <name evidence="1" type="ORF">LMG29739_02216</name>
</gene>
<dbReference type="Proteomes" id="UP000494329">
    <property type="component" value="Unassembled WGS sequence"/>
</dbReference>
<dbReference type="AlphaFoldDB" id="A0A6J5DRW2"/>
<dbReference type="EMBL" id="CADIKF010000014">
    <property type="protein sequence ID" value="CAB3755616.1"/>
    <property type="molecule type" value="Genomic_DNA"/>
</dbReference>
<keyword evidence="2" id="KW-1185">Reference proteome</keyword>
<proteinExistence type="predicted"/>
<evidence type="ECO:0000313" key="1">
    <source>
        <dbReference type="EMBL" id="CAB3755616.1"/>
    </source>
</evidence>
<dbReference type="RefSeq" id="WP_175110951.1">
    <property type="nucleotide sequence ID" value="NZ_CADIKF010000014.1"/>
</dbReference>
<organism evidence="1 2">
    <name type="scientific">Paraburkholderia solisilvae</name>
    <dbReference type="NCBI Taxonomy" id="624376"/>
    <lineage>
        <taxon>Bacteria</taxon>
        <taxon>Pseudomonadati</taxon>
        <taxon>Pseudomonadota</taxon>
        <taxon>Betaproteobacteria</taxon>
        <taxon>Burkholderiales</taxon>
        <taxon>Burkholderiaceae</taxon>
        <taxon>Paraburkholderia</taxon>
    </lineage>
</organism>
<evidence type="ECO:0000313" key="2">
    <source>
        <dbReference type="Proteomes" id="UP000494329"/>
    </source>
</evidence>